<keyword evidence="7 9" id="KW-0472">Membrane</keyword>
<organism evidence="10">
    <name type="scientific">Skeletonema marinoi</name>
    <dbReference type="NCBI Taxonomy" id="267567"/>
    <lineage>
        <taxon>Eukaryota</taxon>
        <taxon>Sar</taxon>
        <taxon>Stramenopiles</taxon>
        <taxon>Ochrophyta</taxon>
        <taxon>Bacillariophyta</taxon>
        <taxon>Coscinodiscophyceae</taxon>
        <taxon>Thalassiosirophycidae</taxon>
        <taxon>Thalassiosirales</taxon>
        <taxon>Skeletonemataceae</taxon>
        <taxon>Skeletonema</taxon>
        <taxon>Skeletonema marinoi-dohrnii complex</taxon>
    </lineage>
</organism>
<dbReference type="PANTHER" id="PTHR32195:SF26">
    <property type="entry name" value="TRYPTOPHAN OR TYROSINE TRANSPORTER PROTEIN"/>
    <property type="match status" value="1"/>
</dbReference>
<evidence type="ECO:0000256" key="6">
    <source>
        <dbReference type="ARBA" id="ARBA00022989"/>
    </source>
</evidence>
<feature type="transmembrane region" description="Helical" evidence="9">
    <location>
        <begin position="321"/>
        <end position="338"/>
    </location>
</feature>
<gene>
    <name evidence="10" type="ORF">SMAR1040_LOCUS934</name>
</gene>
<evidence type="ECO:0000256" key="7">
    <source>
        <dbReference type="ARBA" id="ARBA00023136"/>
    </source>
</evidence>
<proteinExistence type="predicted"/>
<evidence type="ECO:0000256" key="5">
    <source>
        <dbReference type="ARBA" id="ARBA00022692"/>
    </source>
</evidence>
<evidence type="ECO:0000256" key="4">
    <source>
        <dbReference type="ARBA" id="ARBA00022519"/>
    </source>
</evidence>
<keyword evidence="5 9" id="KW-0812">Transmembrane</keyword>
<reference evidence="10" key="1">
    <citation type="submission" date="2021-01" db="EMBL/GenBank/DDBJ databases">
        <authorList>
            <person name="Corre E."/>
            <person name="Pelletier E."/>
            <person name="Niang G."/>
            <person name="Scheremetjew M."/>
            <person name="Finn R."/>
            <person name="Kale V."/>
            <person name="Holt S."/>
            <person name="Cochrane G."/>
            <person name="Meng A."/>
            <person name="Brown T."/>
            <person name="Cohen L."/>
        </authorList>
    </citation>
    <scope>NUCLEOTIDE SEQUENCE</scope>
    <source>
        <strain evidence="10">FE60</strain>
    </source>
</reference>
<evidence type="ECO:0008006" key="11">
    <source>
        <dbReference type="Google" id="ProtNLM"/>
    </source>
</evidence>
<dbReference type="EMBL" id="HBFU01001406">
    <property type="protein sequence ID" value="CAD8926987.1"/>
    <property type="molecule type" value="Transcribed_RNA"/>
</dbReference>
<evidence type="ECO:0000256" key="1">
    <source>
        <dbReference type="ARBA" id="ARBA00004429"/>
    </source>
</evidence>
<evidence type="ECO:0000256" key="8">
    <source>
        <dbReference type="SAM" id="MobiDB-lite"/>
    </source>
</evidence>
<dbReference type="GO" id="GO:0003333">
    <property type="term" value="P:amino acid transmembrane transport"/>
    <property type="evidence" value="ECO:0007669"/>
    <property type="project" value="InterPro"/>
</dbReference>
<sequence length="529" mass="54725">MPRKVITYPTTKLTMKKSGLLLLASCSSSSAFQQVVNSNRLQNVHVPLSGNRIPQAVRYMQPSSIESDDVKGRSRRLGQAEKSFKSSSGDKRVPRTELLAATLDSVEDVDNTVASLLGRFEIPTPGPNTVEAATKVLSASLLITGNTVGSSMFVLPDAVGGVGLMNGSALFIGLYLYNLISGFLLADVAIKLHESSECEVPASFKDFADAAMKSEAAGNAIGAASLLINSCFLAFGISHAGHLVANTLPGFGLEPTMVAAGFATILAIASFTQTNHGLEKIANVAVMVLFSSFASLLLPSLANVADPMGTLLAPGTNPEGFGPAASAAIPLILSSLTYQNIVPSITKLLDFDRTKSSVAIALGSFLPVAVYIAWCFAALGGGLDNSTTSGAGGAAFTAFSASALIGSCVACIMSLAEEYESIISSAFSSDQYCSVKDKFSIPAVTMAVAPPAAVVLATGCSDLTCALHFCGAFVTPFLYGLLPIMLFQTITKKDGEIASSPSLMSTILAGGAVGFIGQEIIHDISQMIA</sequence>
<feature type="transmembrane region" description="Helical" evidence="9">
    <location>
        <begin position="391"/>
        <end position="416"/>
    </location>
</feature>
<keyword evidence="2" id="KW-0813">Transport</keyword>
<keyword evidence="4" id="KW-0997">Cell inner membrane</keyword>
<dbReference type="AlphaFoldDB" id="A0A7S1CUL7"/>
<feature type="transmembrane region" description="Helical" evidence="9">
    <location>
        <begin position="158"/>
        <end position="177"/>
    </location>
</feature>
<evidence type="ECO:0000313" key="10">
    <source>
        <dbReference type="EMBL" id="CAD8926987.1"/>
    </source>
</evidence>
<feature type="transmembrane region" description="Helical" evidence="9">
    <location>
        <begin position="358"/>
        <end position="379"/>
    </location>
</feature>
<dbReference type="GO" id="GO:0005886">
    <property type="term" value="C:plasma membrane"/>
    <property type="evidence" value="ECO:0007669"/>
    <property type="project" value="UniProtKB-SubCell"/>
</dbReference>
<dbReference type="Pfam" id="PF03222">
    <property type="entry name" value="Trp_Tyr_perm"/>
    <property type="match status" value="1"/>
</dbReference>
<comment type="subcellular location">
    <subcellularLocation>
        <location evidence="1">Cell inner membrane</location>
        <topology evidence="1">Multi-pass membrane protein</topology>
    </subcellularLocation>
</comment>
<name>A0A7S1CUL7_9STRA</name>
<feature type="region of interest" description="Disordered" evidence="8">
    <location>
        <begin position="59"/>
        <end position="90"/>
    </location>
</feature>
<evidence type="ECO:0000256" key="9">
    <source>
        <dbReference type="SAM" id="Phobius"/>
    </source>
</evidence>
<evidence type="ECO:0000256" key="3">
    <source>
        <dbReference type="ARBA" id="ARBA00022475"/>
    </source>
</evidence>
<dbReference type="InterPro" id="IPR018227">
    <property type="entry name" value="Amino_acid_transport_2"/>
</dbReference>
<keyword evidence="3" id="KW-1003">Cell membrane</keyword>
<feature type="transmembrane region" description="Helical" evidence="9">
    <location>
        <begin position="220"/>
        <end position="245"/>
    </location>
</feature>
<keyword evidence="6 9" id="KW-1133">Transmembrane helix</keyword>
<accession>A0A7S1CUL7</accession>
<feature type="transmembrane region" description="Helical" evidence="9">
    <location>
        <begin position="251"/>
        <end position="269"/>
    </location>
</feature>
<protein>
    <recommendedName>
        <fullName evidence="11">Amino acid transporter transmembrane domain-containing protein</fullName>
    </recommendedName>
</protein>
<feature type="transmembrane region" description="Helical" evidence="9">
    <location>
        <begin position="281"/>
        <end position="301"/>
    </location>
</feature>
<feature type="compositionally biased region" description="Basic and acidic residues" evidence="8">
    <location>
        <begin position="68"/>
        <end position="90"/>
    </location>
</feature>
<evidence type="ECO:0000256" key="2">
    <source>
        <dbReference type="ARBA" id="ARBA00022448"/>
    </source>
</evidence>
<dbReference type="PANTHER" id="PTHR32195">
    <property type="entry name" value="OS07G0662800 PROTEIN"/>
    <property type="match status" value="1"/>
</dbReference>